<proteinExistence type="predicted"/>
<name>A0ABS2GTP0_9BURK</name>
<accession>A0ABS2GTP0</accession>
<comment type="caution">
    <text evidence="1">The sequence shown here is derived from an EMBL/GenBank/DDBJ whole genome shotgun (WGS) entry which is preliminary data.</text>
</comment>
<dbReference type="Proteomes" id="UP000777002">
    <property type="component" value="Unassembled WGS sequence"/>
</dbReference>
<sequence length="295" mass="33655">MARYRKIDPRIWNDEKFASLSHEGQRMFLFVLTHPSMTSLGAFRISREGMAAELGLDEKGFAEPFAELLQKGLVMYDERVFLVFAPNFLKYNAPENPNVVKGWGTALDFLPECPLLVDVLIRAKVCASTSSGLLKAFENTLGRVLETLSKRYSKPFEKGMAKQEQEQEQDISTNVDKKEKIKKEKKSKLKTVLSKPDDVSSDQIWSDFNALRNAKHAPLTETALNIIRKEAEKAGITLEQALETCCMRGWQGFKAEWYLKGQNNSRFQSYGPRDIELEFRPEDYEGGLISDLLQR</sequence>
<reference evidence="1 2" key="1">
    <citation type="journal article" date="2021" name="Sci. Rep.">
        <title>The distribution of antibiotic resistance genes in chicken gut microbiota commensals.</title>
        <authorList>
            <person name="Juricova H."/>
            <person name="Matiasovicova J."/>
            <person name="Kubasova T."/>
            <person name="Cejkova D."/>
            <person name="Rychlik I."/>
        </authorList>
    </citation>
    <scope>NUCLEOTIDE SEQUENCE [LARGE SCALE GENOMIC DNA]</scope>
    <source>
        <strain evidence="1 2">An562</strain>
    </source>
</reference>
<evidence type="ECO:0000313" key="1">
    <source>
        <dbReference type="EMBL" id="MBM6928166.1"/>
    </source>
</evidence>
<keyword evidence="2" id="KW-1185">Reference proteome</keyword>
<dbReference type="RefSeq" id="WP_205049767.1">
    <property type="nucleotide sequence ID" value="NZ_JACJKX010000003.1"/>
</dbReference>
<gene>
    <name evidence="1" type="ORF">H5985_02635</name>
</gene>
<dbReference type="EMBL" id="JACJKX010000003">
    <property type="protein sequence ID" value="MBM6928166.1"/>
    <property type="molecule type" value="Genomic_DNA"/>
</dbReference>
<organism evidence="1 2">
    <name type="scientific">Parasutterella secunda</name>
    <dbReference type="NCBI Taxonomy" id="626947"/>
    <lineage>
        <taxon>Bacteria</taxon>
        <taxon>Pseudomonadati</taxon>
        <taxon>Pseudomonadota</taxon>
        <taxon>Betaproteobacteria</taxon>
        <taxon>Burkholderiales</taxon>
        <taxon>Sutterellaceae</taxon>
        <taxon>Parasutterella</taxon>
    </lineage>
</organism>
<evidence type="ECO:0000313" key="2">
    <source>
        <dbReference type="Proteomes" id="UP000777002"/>
    </source>
</evidence>
<protein>
    <submittedName>
        <fullName evidence="1">Uncharacterized protein</fullName>
    </submittedName>
</protein>